<dbReference type="Pfam" id="PF04665">
    <property type="entry name" value="Pox_A32"/>
    <property type="match status" value="1"/>
</dbReference>
<keyword evidence="2" id="KW-1185">Reference proteome</keyword>
<dbReference type="KEGG" id="vg:80513968"/>
<reference evidence="1 2" key="1">
    <citation type="submission" date="2014-10" db="EMBL/GenBank/DDBJ databases">
        <title>Pan-genome analysis of Brazilian lineage A amoebal mimiviruses.</title>
        <authorList>
            <person name="Assis F.L."/>
            <person name="Abrahao J.S."/>
            <person name="Kroon E.G."/>
            <person name="Dornas F.P."/>
            <person name="Andrade K.R."/>
            <person name="Borato P.V.M."/>
            <person name="Pilotto M.R."/>
            <person name="Benamar S."/>
            <person name="LaScola B."/>
            <person name="Colson P."/>
        </authorList>
    </citation>
    <scope>NUCLEOTIDE SEQUENCE [LARGE SCALE GENOMIC DNA]</scope>
    <source>
        <strain evidence="1 2">Kroon</strain>
    </source>
</reference>
<dbReference type="Gene3D" id="3.40.50.300">
    <property type="entry name" value="P-loop containing nucleotide triphosphate hydrolases"/>
    <property type="match status" value="1"/>
</dbReference>
<proteinExistence type="predicted"/>
<dbReference type="Proteomes" id="UP000240461">
    <property type="component" value="Segment"/>
</dbReference>
<dbReference type="InterPro" id="IPR006758">
    <property type="entry name" value="A32L"/>
</dbReference>
<protein>
    <submittedName>
        <fullName evidence="1">VV A32 virion packaging ATPase</fullName>
    </submittedName>
</protein>
<sequence>MNYNKFELMEFDLNKMVIDPSIVMIAKRGSGKSWIVRDVMYHYRHLPCGVVIAPTDRMNSFYKYFFPDLFIHYEITEAILKNILLRQQMIIDKQKQKKKQGLKIDPSGILIMDDCLSQKKNWSKIQEITEILMNGRHYRLTYILTMQTPLGLTPDLRLNFDYIFLLKDDTQVNKKKLYNNYAGMFPSQLAFEKVLAKCTESHKCMVIDNRKPADKIQDKVFWFKARDRKFSFGSREFKDMHKKYYNPEYGRDRYRKLMEGEDVLFGLKKNDTNLKVNLREIPTH</sequence>
<dbReference type="EMBL" id="KM982402">
    <property type="protein sequence ID" value="AKI80170.1"/>
    <property type="molecule type" value="Genomic_DNA"/>
</dbReference>
<dbReference type="InterPro" id="IPR027417">
    <property type="entry name" value="P-loop_NTPase"/>
</dbReference>
<evidence type="ECO:0000313" key="2">
    <source>
        <dbReference type="Proteomes" id="UP000240461"/>
    </source>
</evidence>
<dbReference type="SUPFAM" id="SSF52540">
    <property type="entry name" value="P-loop containing nucleoside triphosphate hydrolases"/>
    <property type="match status" value="1"/>
</dbReference>
<name>A0A0G2Y327_9VIRU</name>
<evidence type="ECO:0000313" key="1">
    <source>
        <dbReference type="EMBL" id="AKI80170.1"/>
    </source>
</evidence>
<accession>A0A0G2Y327</accession>
<organism evidence="1 2">
    <name type="scientific">Acanthamoeba polyphaga mimivirus Kroon</name>
    <dbReference type="NCBI Taxonomy" id="3069720"/>
    <lineage>
        <taxon>Viruses</taxon>
        <taxon>Varidnaviria</taxon>
        <taxon>Bamfordvirae</taxon>
        <taxon>Nucleocytoviricota</taxon>
        <taxon>Megaviricetes</taxon>
        <taxon>Imitervirales</taxon>
        <taxon>Mimiviridae</taxon>
        <taxon>Megamimivirinae</taxon>
        <taxon>Mimivirus</taxon>
        <taxon>Mimivirus lagoaense</taxon>
    </lineage>
</organism>